<dbReference type="AlphaFoldDB" id="I0AKL3"/>
<dbReference type="PIRSF" id="PIRSF006603">
    <property type="entry name" value="DinF"/>
    <property type="match status" value="1"/>
</dbReference>
<dbReference type="NCBIfam" id="TIGR00797">
    <property type="entry name" value="matE"/>
    <property type="match status" value="1"/>
</dbReference>
<feature type="transmembrane region" description="Helical" evidence="10">
    <location>
        <begin position="196"/>
        <end position="220"/>
    </location>
</feature>
<feature type="transmembrane region" description="Helical" evidence="10">
    <location>
        <begin position="232"/>
        <end position="252"/>
    </location>
</feature>
<evidence type="ECO:0000256" key="9">
    <source>
        <dbReference type="ARBA" id="ARBA00031636"/>
    </source>
</evidence>
<dbReference type="PANTHER" id="PTHR43298">
    <property type="entry name" value="MULTIDRUG RESISTANCE PROTEIN NORM-RELATED"/>
    <property type="match status" value="1"/>
</dbReference>
<dbReference type="Proteomes" id="UP000007394">
    <property type="component" value="Chromosome"/>
</dbReference>
<dbReference type="STRING" id="945713.IALB_1813"/>
<keyword evidence="6 10" id="KW-1133">Transmembrane helix</keyword>
<dbReference type="eggNOG" id="COG0534">
    <property type="taxonomic scope" value="Bacteria"/>
</dbReference>
<evidence type="ECO:0000313" key="11">
    <source>
        <dbReference type="EMBL" id="AFH49520.1"/>
    </source>
</evidence>
<evidence type="ECO:0000256" key="1">
    <source>
        <dbReference type="ARBA" id="ARBA00004651"/>
    </source>
</evidence>
<evidence type="ECO:0000256" key="3">
    <source>
        <dbReference type="ARBA" id="ARBA00022449"/>
    </source>
</evidence>
<dbReference type="EMBL" id="CP003418">
    <property type="protein sequence ID" value="AFH49520.1"/>
    <property type="molecule type" value="Genomic_DNA"/>
</dbReference>
<dbReference type="PANTHER" id="PTHR43298:SF2">
    <property type="entry name" value="FMN_FAD EXPORTER YEEO-RELATED"/>
    <property type="match status" value="1"/>
</dbReference>
<dbReference type="GO" id="GO:0005886">
    <property type="term" value="C:plasma membrane"/>
    <property type="evidence" value="ECO:0007669"/>
    <property type="project" value="UniProtKB-SubCell"/>
</dbReference>
<dbReference type="HOGENOM" id="CLU_012893_6_3_10"/>
<feature type="transmembrane region" description="Helical" evidence="10">
    <location>
        <begin position="452"/>
        <end position="474"/>
    </location>
</feature>
<proteinExistence type="predicted"/>
<keyword evidence="5 10" id="KW-0812">Transmembrane</keyword>
<feature type="transmembrane region" description="Helical" evidence="10">
    <location>
        <begin position="289"/>
        <end position="308"/>
    </location>
</feature>
<gene>
    <name evidence="11" type="ordered locus">IALB_1813</name>
</gene>
<reference evidence="11 12" key="1">
    <citation type="journal article" date="2012" name="Front. Microbiol.">
        <title>Complete genome of Ignavibacterium album, a metabolically versatile, flagellated, facultative anaerobe from the phylum Chlorobi.</title>
        <authorList>
            <person name="Liu Z."/>
            <person name="Frigaard N.-U."/>
            <person name="Vogl K."/>
            <person name="Iino T."/>
            <person name="Ohkuma M."/>
            <person name="Overmann J."/>
            <person name="Bryant D.A."/>
        </authorList>
    </citation>
    <scope>NUCLEOTIDE SEQUENCE [LARGE SCALE GENOMIC DNA]</scope>
    <source>
        <strain evidence="12">DSM 19864 / JCM 16511 / NBRC 101810 / Mat9-16</strain>
    </source>
</reference>
<dbReference type="GO" id="GO:0006811">
    <property type="term" value="P:monoatomic ion transport"/>
    <property type="evidence" value="ECO:0007669"/>
    <property type="project" value="UniProtKB-KW"/>
</dbReference>
<evidence type="ECO:0000256" key="6">
    <source>
        <dbReference type="ARBA" id="ARBA00022989"/>
    </source>
</evidence>
<dbReference type="InterPro" id="IPR048279">
    <property type="entry name" value="MdtK-like"/>
</dbReference>
<dbReference type="KEGG" id="ial:IALB_1813"/>
<keyword evidence="3" id="KW-0050">Antiport</keyword>
<dbReference type="CDD" id="cd13131">
    <property type="entry name" value="MATE_NorM_like"/>
    <property type="match status" value="1"/>
</dbReference>
<keyword evidence="4" id="KW-1003">Cell membrane</keyword>
<dbReference type="InterPro" id="IPR050222">
    <property type="entry name" value="MATE_MdtK"/>
</dbReference>
<feature type="transmembrane region" description="Helical" evidence="10">
    <location>
        <begin position="355"/>
        <end position="377"/>
    </location>
</feature>
<protein>
    <recommendedName>
        <fullName evidence="9">Multidrug-efflux transporter</fullName>
    </recommendedName>
</protein>
<dbReference type="InterPro" id="IPR002528">
    <property type="entry name" value="MATE_fam"/>
</dbReference>
<evidence type="ECO:0000256" key="8">
    <source>
        <dbReference type="ARBA" id="ARBA00023136"/>
    </source>
</evidence>
<comment type="subcellular location">
    <subcellularLocation>
        <location evidence="1">Cell membrane</location>
        <topology evidence="1">Multi-pass membrane protein</topology>
    </subcellularLocation>
</comment>
<feature type="transmembrane region" description="Helical" evidence="10">
    <location>
        <begin position="23"/>
        <end position="43"/>
    </location>
</feature>
<organism evidence="11 12">
    <name type="scientific">Ignavibacterium album (strain DSM 19864 / JCM 16511 / NBRC 101810 / Mat9-16)</name>
    <dbReference type="NCBI Taxonomy" id="945713"/>
    <lineage>
        <taxon>Bacteria</taxon>
        <taxon>Pseudomonadati</taxon>
        <taxon>Ignavibacteriota</taxon>
        <taxon>Ignavibacteria</taxon>
        <taxon>Ignavibacteriales</taxon>
        <taxon>Ignavibacteriaceae</taxon>
        <taxon>Ignavibacterium</taxon>
    </lineage>
</organism>
<keyword evidence="2" id="KW-0813">Transport</keyword>
<keyword evidence="12" id="KW-1185">Reference proteome</keyword>
<evidence type="ECO:0000256" key="4">
    <source>
        <dbReference type="ARBA" id="ARBA00022475"/>
    </source>
</evidence>
<feature type="transmembrane region" description="Helical" evidence="10">
    <location>
        <begin position="55"/>
        <end position="75"/>
    </location>
</feature>
<feature type="transmembrane region" description="Helical" evidence="10">
    <location>
        <begin position="95"/>
        <end position="119"/>
    </location>
</feature>
<feature type="transmembrane region" description="Helical" evidence="10">
    <location>
        <begin position="428"/>
        <end position="446"/>
    </location>
</feature>
<keyword evidence="7" id="KW-0406">Ion transport</keyword>
<sequence length="486" mass="53522">MIFPPDSTSHWLVKVGPDESRGFLLSHLLKLFLFEIFMLKFFRENKSYIQNTLKLAYPVIIGQLGLIMMGVVDSIMVGELGAVPLAAASLSNSLIFLVLIIAIGNAVAVTPLVAILVGAKKLNECGIYFRQSLIVNLIMGLIVFFIILAGVNYLHLLGQSHAVQQKAKSYMIIIGLSIFPLMIFQTYKQFIEGLSILRPAMIITLAANLINVFANWVLIFGKLGFPRLELDGAGWATFISRLFMAASLMIFVMRNQRFKIYDVSFHFKSINFPVIKKILSVGLPSGFQYFFEVGAFSFAVIMIGWIGANELAAHQIAISLASISFMGVLGISQAGGILVGNAVGEQNINLVRKNGFNAIILGMMWMTVSGLIFILFRNYLPYIYIRDEIVIHIASQLLVIAALFQLSDGIQAVGIGILRGLTDVKGPTVITFIAYWVISLPVGYLLGFKFGLGVIGVWIGLLIGLSCSAVMLTLRFNYKSRKLIII</sequence>
<feature type="transmembrane region" description="Helical" evidence="10">
    <location>
        <begin position="131"/>
        <end position="155"/>
    </location>
</feature>
<keyword evidence="8 10" id="KW-0472">Membrane</keyword>
<accession>I0AKL3</accession>
<evidence type="ECO:0000256" key="10">
    <source>
        <dbReference type="SAM" id="Phobius"/>
    </source>
</evidence>
<evidence type="ECO:0000256" key="7">
    <source>
        <dbReference type="ARBA" id="ARBA00023065"/>
    </source>
</evidence>
<evidence type="ECO:0000256" key="2">
    <source>
        <dbReference type="ARBA" id="ARBA00022448"/>
    </source>
</evidence>
<dbReference type="GO" id="GO:0015297">
    <property type="term" value="F:antiporter activity"/>
    <property type="evidence" value="ECO:0007669"/>
    <property type="project" value="UniProtKB-KW"/>
</dbReference>
<feature type="transmembrane region" description="Helical" evidence="10">
    <location>
        <begin position="167"/>
        <end position="184"/>
    </location>
</feature>
<evidence type="ECO:0000256" key="5">
    <source>
        <dbReference type="ARBA" id="ARBA00022692"/>
    </source>
</evidence>
<evidence type="ECO:0000313" key="12">
    <source>
        <dbReference type="Proteomes" id="UP000007394"/>
    </source>
</evidence>
<feature type="transmembrane region" description="Helical" evidence="10">
    <location>
        <begin position="320"/>
        <end position="343"/>
    </location>
</feature>
<name>I0AKL3_IGNAJ</name>
<dbReference type="Pfam" id="PF01554">
    <property type="entry name" value="MatE"/>
    <property type="match status" value="2"/>
</dbReference>
<dbReference type="GO" id="GO:0042910">
    <property type="term" value="F:xenobiotic transmembrane transporter activity"/>
    <property type="evidence" value="ECO:0007669"/>
    <property type="project" value="InterPro"/>
</dbReference>